<dbReference type="InterPro" id="IPR013517">
    <property type="entry name" value="FG-GAP"/>
</dbReference>
<dbReference type="Gene3D" id="2.130.10.130">
    <property type="entry name" value="Integrin alpha, N-terminal"/>
    <property type="match status" value="1"/>
</dbReference>
<proteinExistence type="predicted"/>
<comment type="caution">
    <text evidence="3">The sequence shown here is derived from an EMBL/GenBank/DDBJ whole genome shotgun (WGS) entry which is preliminary data.</text>
</comment>
<keyword evidence="4" id="KW-1185">Reference proteome</keyword>
<dbReference type="PROSITE" id="PS00018">
    <property type="entry name" value="EF_HAND_1"/>
    <property type="match status" value="1"/>
</dbReference>
<dbReference type="RefSeq" id="WP_146573598.1">
    <property type="nucleotide sequence ID" value="NZ_SJPH01000003.1"/>
</dbReference>
<accession>A0A5C5W884</accession>
<gene>
    <name evidence="3" type="ORF">Pla111_19060</name>
</gene>
<dbReference type="AlphaFoldDB" id="A0A5C5W884"/>
<name>A0A5C5W884_9BACT</name>
<protein>
    <recommendedName>
        <fullName evidence="5">PEP-CTERM protein-sorting domain-containing protein</fullName>
    </recommendedName>
</protein>
<evidence type="ECO:0000313" key="4">
    <source>
        <dbReference type="Proteomes" id="UP000318995"/>
    </source>
</evidence>
<evidence type="ECO:0000256" key="1">
    <source>
        <dbReference type="ARBA" id="ARBA00022729"/>
    </source>
</evidence>
<dbReference type="PANTHER" id="PTHR36220:SF1">
    <property type="entry name" value="GAMMA TUBULIN COMPLEX COMPONENT C-TERMINAL DOMAIN-CONTAINING PROTEIN"/>
    <property type="match status" value="1"/>
</dbReference>
<dbReference type="InterPro" id="IPR018247">
    <property type="entry name" value="EF_Hand_1_Ca_BS"/>
</dbReference>
<evidence type="ECO:0000313" key="3">
    <source>
        <dbReference type="EMBL" id="TWT46804.1"/>
    </source>
</evidence>
<feature type="signal peptide" evidence="2">
    <location>
        <begin position="1"/>
        <end position="27"/>
    </location>
</feature>
<dbReference type="InterPro" id="IPR011047">
    <property type="entry name" value="Quinoprotein_ADH-like_sf"/>
</dbReference>
<dbReference type="PANTHER" id="PTHR36220">
    <property type="entry name" value="UNNAMED PRODUCT"/>
    <property type="match status" value="1"/>
</dbReference>
<evidence type="ECO:0008006" key="5">
    <source>
        <dbReference type="Google" id="ProtNLM"/>
    </source>
</evidence>
<keyword evidence="1 2" id="KW-0732">Signal</keyword>
<dbReference type="OrthoDB" id="291134at2"/>
<dbReference type="Gene3D" id="2.130.10.10">
    <property type="entry name" value="YVTN repeat-like/Quinoprotein amine dehydrogenase"/>
    <property type="match status" value="1"/>
</dbReference>
<dbReference type="Proteomes" id="UP000318995">
    <property type="component" value="Unassembled WGS sequence"/>
</dbReference>
<dbReference type="EMBL" id="SJPH01000003">
    <property type="protein sequence ID" value="TWT46804.1"/>
    <property type="molecule type" value="Genomic_DNA"/>
</dbReference>
<evidence type="ECO:0000256" key="2">
    <source>
        <dbReference type="SAM" id="SignalP"/>
    </source>
</evidence>
<dbReference type="InterPro" id="IPR028994">
    <property type="entry name" value="Integrin_alpha_N"/>
</dbReference>
<organism evidence="3 4">
    <name type="scientific">Botrimarina hoheduenensis</name>
    <dbReference type="NCBI Taxonomy" id="2528000"/>
    <lineage>
        <taxon>Bacteria</taxon>
        <taxon>Pseudomonadati</taxon>
        <taxon>Planctomycetota</taxon>
        <taxon>Planctomycetia</taxon>
        <taxon>Pirellulales</taxon>
        <taxon>Lacipirellulaceae</taxon>
        <taxon>Botrimarina</taxon>
    </lineage>
</organism>
<reference evidence="3 4" key="1">
    <citation type="submission" date="2019-02" db="EMBL/GenBank/DDBJ databases">
        <title>Deep-cultivation of Planctomycetes and their phenomic and genomic characterization uncovers novel biology.</title>
        <authorList>
            <person name="Wiegand S."/>
            <person name="Jogler M."/>
            <person name="Boedeker C."/>
            <person name="Pinto D."/>
            <person name="Vollmers J."/>
            <person name="Rivas-Marin E."/>
            <person name="Kohn T."/>
            <person name="Peeters S.H."/>
            <person name="Heuer A."/>
            <person name="Rast P."/>
            <person name="Oberbeckmann S."/>
            <person name="Bunk B."/>
            <person name="Jeske O."/>
            <person name="Meyerdierks A."/>
            <person name="Storesund J.E."/>
            <person name="Kallscheuer N."/>
            <person name="Luecker S."/>
            <person name="Lage O.M."/>
            <person name="Pohl T."/>
            <person name="Merkel B.J."/>
            <person name="Hornburger P."/>
            <person name="Mueller R.-W."/>
            <person name="Bruemmer F."/>
            <person name="Labrenz M."/>
            <person name="Spormann A.M."/>
            <person name="Op Den Camp H."/>
            <person name="Overmann J."/>
            <person name="Amann R."/>
            <person name="Jetten M.S.M."/>
            <person name="Mascher T."/>
            <person name="Medema M.H."/>
            <person name="Devos D.P."/>
            <person name="Kaster A.-K."/>
            <person name="Ovreas L."/>
            <person name="Rohde M."/>
            <person name="Galperin M.Y."/>
            <person name="Jogler C."/>
        </authorList>
    </citation>
    <scope>NUCLEOTIDE SEQUENCE [LARGE SCALE GENOMIC DNA]</scope>
    <source>
        <strain evidence="3 4">Pla111</strain>
    </source>
</reference>
<feature type="chain" id="PRO_5023142015" description="PEP-CTERM protein-sorting domain-containing protein" evidence="2">
    <location>
        <begin position="28"/>
        <end position="506"/>
    </location>
</feature>
<dbReference type="Pfam" id="PF14312">
    <property type="entry name" value="FG-GAP_2"/>
    <property type="match status" value="7"/>
</dbReference>
<dbReference type="SUPFAM" id="SSF50998">
    <property type="entry name" value="Quinoprotein alcohol dehydrogenase-like"/>
    <property type="match status" value="1"/>
</dbReference>
<sequence precursor="true">MIARRRLFTAVLIAVMLHGVATPRAHAAFGDQLLKLTASDAAAGDRFGNSVALDGGVALVGSWWDDDAGSESGAAYLFDVATGAQLAKLTASDAAAEDIFGVSVAINGGVAIVGSPRDDDAGNGSGSAYLFDVATGAQLAKLTASDAAAGDRFGNSVALDGGVALVGSYLDDDAGRSSGAAYLFDVATGTQLAKLTASDAAAGDRFGQSVALDSGVALVGSPLDDDAGTDSGSAYLFDVATGAQLAKLTASDAAEFDYFGYSVALDNGVALVGSYLDDDAGRESGSAYLFDVATGAQLAKLTASDASFFDQFGQSVAIDGGVALVGSFGDDDAGGDSGAAYLFDVATGTQLAKLTASDAAADDFFGLSVALDGGVALVGSYLDDDAGNGSGSAYLFDAALKGVFGDFNGDGTVDNDDLNLLLTYWGQPASPTPIGWNGRPPQGTTIDNSELNELLGLWGVGIFNPPAVSVPATSTDATTVPEPHTLLLALAAFGAGRARRPLRRRC</sequence>
<dbReference type="InterPro" id="IPR015943">
    <property type="entry name" value="WD40/YVTN_repeat-like_dom_sf"/>
</dbReference>